<dbReference type="EC" id="3.5.-.-" evidence="3"/>
<dbReference type="InterPro" id="IPR013108">
    <property type="entry name" value="Amidohydro_3"/>
</dbReference>
<dbReference type="RefSeq" id="WP_342675550.1">
    <property type="nucleotide sequence ID" value="NZ_JBCGCU010000001.1"/>
</dbReference>
<feature type="domain" description="Amidohydrolase 3" evidence="2">
    <location>
        <begin position="69"/>
        <end position="542"/>
    </location>
</feature>
<protein>
    <submittedName>
        <fullName evidence="3">Amidohydrolase</fullName>
        <ecNumber evidence="3">3.5.-.-</ecNumber>
    </submittedName>
</protein>
<dbReference type="CDD" id="cd01300">
    <property type="entry name" value="YtcJ_like"/>
    <property type="match status" value="1"/>
</dbReference>
<dbReference type="InterPro" id="IPR033932">
    <property type="entry name" value="YtcJ-like"/>
</dbReference>
<dbReference type="Gene3D" id="3.10.310.70">
    <property type="match status" value="1"/>
</dbReference>
<feature type="signal peptide" evidence="1">
    <location>
        <begin position="1"/>
        <end position="19"/>
    </location>
</feature>
<evidence type="ECO:0000313" key="3">
    <source>
        <dbReference type="EMBL" id="MEM0514005.1"/>
    </source>
</evidence>
<dbReference type="Pfam" id="PF07969">
    <property type="entry name" value="Amidohydro_3"/>
    <property type="match status" value="1"/>
</dbReference>
<dbReference type="PANTHER" id="PTHR22642:SF2">
    <property type="entry name" value="PROTEIN LONG AFTER FAR-RED 3"/>
    <property type="match status" value="1"/>
</dbReference>
<dbReference type="Gene3D" id="3.20.20.140">
    <property type="entry name" value="Metal-dependent hydrolases"/>
    <property type="match status" value="1"/>
</dbReference>
<sequence length="549" mass="60770">MKNKLIALMMTLAPLSTLASTTVLYNAKGYTPTQDGELAHFSTLVIKDGRVLNRGDQQLAKSYPDAERIDAQGKVLLPGLIDAHGHVIGLGQILMRLDLRDTQSVQQIGEKLKAFAAQSKQKWIIGRGWNQENWPTKRFATAADLDKYVSDRPVVLTRIDGHAIWVNTKAMELAGFKGSEQNPEGGEIIRNSQGQATGVFIDKAENLINAHIPKADFQALSTALDKAGAHLLSLGITSTHDAGISKDIWQLYQQRAEQKNLPLRIYAMLSAADPQLLSMLKAGKTSDANDMLSIRSVKVYADGALGSRGAALLDEYADRKGHHGLMLESPEQLEEIFKTCFTHGFAAHTHAIGDRANRDVLNAYESVFKSTGGKLLRNRIEHAQIVAPSDIPRFKELKIIPSMQPVHATSDMHMAELRLNEQQLSGAYAWQTFLAQGSKVAAGSDFPVELANPFHGLYSAITRQDHNGQPQEGWRPQELLTREQALRAFTLDAAYSAQQEFKLGSLEKGKWADFILIDTDIMTAPVQDIWQTQVLETWLGGEKRYSRQE</sequence>
<dbReference type="Proteomes" id="UP001447008">
    <property type="component" value="Unassembled WGS sequence"/>
</dbReference>
<comment type="caution">
    <text evidence="3">The sequence shown here is derived from an EMBL/GenBank/DDBJ whole genome shotgun (WGS) entry which is preliminary data.</text>
</comment>
<reference evidence="3 4" key="1">
    <citation type="submission" date="2024-03" db="EMBL/GenBank/DDBJ databases">
        <title>Pseudoalteromonas qingdaonensis sp. nov., isolated from the intestines of marine benthic organisms.</title>
        <authorList>
            <person name="Lin X."/>
            <person name="Fang S."/>
            <person name="Hu X."/>
        </authorList>
    </citation>
    <scope>NUCLEOTIDE SEQUENCE [LARGE SCALE GENOMIC DNA]</scope>
    <source>
        <strain evidence="3 4">YIC-827</strain>
    </source>
</reference>
<dbReference type="GO" id="GO:0016787">
    <property type="term" value="F:hydrolase activity"/>
    <property type="evidence" value="ECO:0007669"/>
    <property type="project" value="UniProtKB-KW"/>
</dbReference>
<evidence type="ECO:0000259" key="2">
    <source>
        <dbReference type="Pfam" id="PF07969"/>
    </source>
</evidence>
<accession>A0ABU9MRR4</accession>
<proteinExistence type="predicted"/>
<keyword evidence="4" id="KW-1185">Reference proteome</keyword>
<dbReference type="Gene3D" id="2.30.40.10">
    <property type="entry name" value="Urease, subunit C, domain 1"/>
    <property type="match status" value="1"/>
</dbReference>
<dbReference type="InterPro" id="IPR011059">
    <property type="entry name" value="Metal-dep_hydrolase_composite"/>
</dbReference>
<dbReference type="PANTHER" id="PTHR22642">
    <property type="entry name" value="IMIDAZOLONEPROPIONASE"/>
    <property type="match status" value="1"/>
</dbReference>
<dbReference type="InterPro" id="IPR032466">
    <property type="entry name" value="Metal_Hydrolase"/>
</dbReference>
<organism evidence="3 4">
    <name type="scientific">Pseudoalteromonas qingdaonensis</name>
    <dbReference type="NCBI Taxonomy" id="3131913"/>
    <lineage>
        <taxon>Bacteria</taxon>
        <taxon>Pseudomonadati</taxon>
        <taxon>Pseudomonadota</taxon>
        <taxon>Gammaproteobacteria</taxon>
        <taxon>Alteromonadales</taxon>
        <taxon>Pseudoalteromonadaceae</taxon>
        <taxon>Pseudoalteromonas</taxon>
    </lineage>
</organism>
<dbReference type="SUPFAM" id="SSF51338">
    <property type="entry name" value="Composite domain of metallo-dependent hydrolases"/>
    <property type="match status" value="1"/>
</dbReference>
<dbReference type="SUPFAM" id="SSF51556">
    <property type="entry name" value="Metallo-dependent hydrolases"/>
    <property type="match status" value="1"/>
</dbReference>
<keyword evidence="3" id="KW-0378">Hydrolase</keyword>
<dbReference type="EMBL" id="JBCGCU010000001">
    <property type="protein sequence ID" value="MEM0514005.1"/>
    <property type="molecule type" value="Genomic_DNA"/>
</dbReference>
<feature type="chain" id="PRO_5047417693" evidence="1">
    <location>
        <begin position="20"/>
        <end position="549"/>
    </location>
</feature>
<name>A0ABU9MRR4_9GAMM</name>
<evidence type="ECO:0000313" key="4">
    <source>
        <dbReference type="Proteomes" id="UP001447008"/>
    </source>
</evidence>
<evidence type="ECO:0000256" key="1">
    <source>
        <dbReference type="SAM" id="SignalP"/>
    </source>
</evidence>
<gene>
    <name evidence="3" type="ORF">WCN91_00890</name>
</gene>
<keyword evidence="1" id="KW-0732">Signal</keyword>